<protein>
    <submittedName>
        <fullName evidence="1">Uncharacterized protein</fullName>
    </submittedName>
</protein>
<dbReference type="AlphaFoldDB" id="A0A0R1SGN3"/>
<dbReference type="EMBL" id="AZEY01000094">
    <property type="protein sequence ID" value="KRL64187.1"/>
    <property type="molecule type" value="Genomic_DNA"/>
</dbReference>
<reference evidence="1 2" key="1">
    <citation type="journal article" date="2015" name="Genome Announc.">
        <title>Expanding the biotechnology potential of lactobacilli through comparative genomics of 213 strains and associated genera.</title>
        <authorList>
            <person name="Sun Z."/>
            <person name="Harris H.M."/>
            <person name="McCann A."/>
            <person name="Guo C."/>
            <person name="Argimon S."/>
            <person name="Zhang W."/>
            <person name="Yang X."/>
            <person name="Jeffery I.B."/>
            <person name="Cooney J.C."/>
            <person name="Kagawa T.F."/>
            <person name="Liu W."/>
            <person name="Song Y."/>
            <person name="Salvetti E."/>
            <person name="Wrobel A."/>
            <person name="Rasinkangas P."/>
            <person name="Parkhill J."/>
            <person name="Rea M.C."/>
            <person name="O'Sullivan O."/>
            <person name="Ritari J."/>
            <person name="Douillard F.P."/>
            <person name="Paul Ross R."/>
            <person name="Yang R."/>
            <person name="Briner A.E."/>
            <person name="Felis G.E."/>
            <person name="de Vos W.M."/>
            <person name="Barrangou R."/>
            <person name="Klaenhammer T.R."/>
            <person name="Caufield P.W."/>
            <person name="Cui Y."/>
            <person name="Zhang H."/>
            <person name="O'Toole P.W."/>
        </authorList>
    </citation>
    <scope>NUCLEOTIDE SEQUENCE [LARGE SCALE GENOMIC DNA]</scope>
    <source>
        <strain evidence="1 2">DSM 14421</strain>
    </source>
</reference>
<gene>
    <name evidence="1" type="ORF">FC85_GL001303</name>
</gene>
<evidence type="ECO:0000313" key="2">
    <source>
        <dbReference type="Proteomes" id="UP000052013"/>
    </source>
</evidence>
<dbReference type="PATRIC" id="fig|1423739.3.peg.1359"/>
<organism evidence="1 2">
    <name type="scientific">Lentilactobacillus diolivorans DSM 14421</name>
    <dbReference type="NCBI Taxonomy" id="1423739"/>
    <lineage>
        <taxon>Bacteria</taxon>
        <taxon>Bacillati</taxon>
        <taxon>Bacillota</taxon>
        <taxon>Bacilli</taxon>
        <taxon>Lactobacillales</taxon>
        <taxon>Lactobacillaceae</taxon>
        <taxon>Lentilactobacillus</taxon>
    </lineage>
</organism>
<proteinExistence type="predicted"/>
<evidence type="ECO:0000313" key="1">
    <source>
        <dbReference type="EMBL" id="KRL64187.1"/>
    </source>
</evidence>
<name>A0A0R1SGN3_9LACO</name>
<dbReference type="Proteomes" id="UP000052013">
    <property type="component" value="Unassembled WGS sequence"/>
</dbReference>
<comment type="caution">
    <text evidence="1">The sequence shown here is derived from an EMBL/GenBank/DDBJ whole genome shotgun (WGS) entry which is preliminary data.</text>
</comment>
<accession>A0A0R1SGN3</accession>
<sequence>MKDMVTIIEAKRLPKKWPENRTYIQEVQLSDETMGTLKITIIPRGLNEQPPLYKVDFLADNSMHHNVHDPYPELTNGMKLNAYDKSEVYILKLHR</sequence>